<reference evidence="1" key="1">
    <citation type="submission" date="2020-06" db="EMBL/GenBank/DDBJ databases">
        <title>A novel thermopfilic bacterium from Erzurum, Turkey.</title>
        <authorList>
            <person name="Adiguzel A."/>
            <person name="Ay H."/>
            <person name="Baltaci M.O."/>
        </authorList>
    </citation>
    <scope>NUCLEOTIDE SEQUENCE</scope>
    <source>
        <strain evidence="1">P2</strain>
    </source>
</reference>
<sequence>MPYGMPQQQHQHDWKDFCRRYMHHLVQMQTTDGQMLEGIIDGSDDENVYMLVPDGDGMDRGVYYDETVEEDENQDLDLSYRYGGGWQGWYGGNPWYGGYPWFGYYPRRFRRFRRRRFPFFSIGGFYFPFFF</sequence>
<evidence type="ECO:0000313" key="2">
    <source>
        <dbReference type="Proteomes" id="UP000625804"/>
    </source>
</evidence>
<gene>
    <name evidence="1" type="ORF">HR057_06585</name>
</gene>
<dbReference type="EMBL" id="JABTTE010000006">
    <property type="protein sequence ID" value="NSL51434.1"/>
    <property type="molecule type" value="Genomic_DNA"/>
</dbReference>
<proteinExistence type="predicted"/>
<accession>A0A8J8GDA8</accession>
<comment type="caution">
    <text evidence="1">The sequence shown here is derived from an EMBL/GenBank/DDBJ whole genome shotgun (WGS) entry which is preliminary data.</text>
</comment>
<organism evidence="1 2">
    <name type="scientific">Calidifontibacillus erzurumensis</name>
    <dbReference type="NCBI Taxonomy" id="2741433"/>
    <lineage>
        <taxon>Bacteria</taxon>
        <taxon>Bacillati</taxon>
        <taxon>Bacillota</taxon>
        <taxon>Bacilli</taxon>
        <taxon>Bacillales</taxon>
        <taxon>Bacillaceae</taxon>
        <taxon>Calidifontibacillus/Schinkia group</taxon>
        <taxon>Calidifontibacillus</taxon>
    </lineage>
</organism>
<keyword evidence="2" id="KW-1185">Reference proteome</keyword>
<name>A0A8J8GDA8_9BACI</name>
<protein>
    <submittedName>
        <fullName evidence="1">Uncharacterized protein</fullName>
    </submittedName>
</protein>
<evidence type="ECO:0000313" key="1">
    <source>
        <dbReference type="EMBL" id="NSL51434.1"/>
    </source>
</evidence>
<dbReference type="Proteomes" id="UP000625804">
    <property type="component" value="Unassembled WGS sequence"/>
</dbReference>
<dbReference type="AlphaFoldDB" id="A0A8J8GDA8"/>